<dbReference type="EMBL" id="MU250545">
    <property type="protein sequence ID" value="KAG7443355.1"/>
    <property type="molecule type" value="Genomic_DNA"/>
</dbReference>
<dbReference type="AlphaFoldDB" id="A0A9P7VN30"/>
<dbReference type="GeneID" id="66099798"/>
<reference evidence="1" key="1">
    <citation type="submission" date="2020-11" db="EMBL/GenBank/DDBJ databases">
        <title>Adaptations for nitrogen fixation in a non-lichenized fungal sporocarp promotes dispersal by wood-feeding termites.</title>
        <authorList>
            <consortium name="DOE Joint Genome Institute"/>
            <person name="Koch R.A."/>
            <person name="Yoon G."/>
            <person name="Arayal U."/>
            <person name="Lail K."/>
            <person name="Amirebrahimi M."/>
            <person name="Labutti K."/>
            <person name="Lipzen A."/>
            <person name="Riley R."/>
            <person name="Barry K."/>
            <person name="Henrissat B."/>
            <person name="Grigoriev I.V."/>
            <person name="Herr J.R."/>
            <person name="Aime M.C."/>
        </authorList>
    </citation>
    <scope>NUCLEOTIDE SEQUENCE</scope>
    <source>
        <strain evidence="1">MCA 3950</strain>
    </source>
</reference>
<dbReference type="Proteomes" id="UP000812287">
    <property type="component" value="Unassembled WGS sequence"/>
</dbReference>
<evidence type="ECO:0000313" key="1">
    <source>
        <dbReference type="EMBL" id="KAG7443355.1"/>
    </source>
</evidence>
<gene>
    <name evidence="1" type="ORF">BT62DRAFT_1009148</name>
</gene>
<name>A0A9P7VN30_9AGAR</name>
<comment type="caution">
    <text evidence="1">The sequence shown here is derived from an EMBL/GenBank/DDBJ whole genome shotgun (WGS) entry which is preliminary data.</text>
</comment>
<keyword evidence="2" id="KW-1185">Reference proteome</keyword>
<proteinExistence type="predicted"/>
<protein>
    <submittedName>
        <fullName evidence="1">Uncharacterized protein</fullName>
    </submittedName>
</protein>
<dbReference type="RefSeq" id="XP_043036855.1">
    <property type="nucleotide sequence ID" value="XM_043177511.1"/>
</dbReference>
<evidence type="ECO:0000313" key="2">
    <source>
        <dbReference type="Proteomes" id="UP000812287"/>
    </source>
</evidence>
<accession>A0A9P7VN30</accession>
<sequence length="317" mass="35548">MFHHAGPTTVEGFESFSLLYHCGRTTLDHTLPKIGLLSILRKKKCPVDDFRIGALSRSSYFRLTFDRMPSTPMEYQNIQARRAPEVCPMGLVIIVLSGVLSVKICMLPKSTSGGRHGIQICWNLRESSSNPAFRHAELDERNRSLLSVLDDPRLGSEAFIHSPSLGNSGPPTFSRGTCPRIDLEACAREYFISFNSDPKARAIFVSSEPTPSSRQTVTVTWSQNSLPILCYRTPPLSLSSSIGLFRSCTLHETRILYFYRRRAVTAPVSRSQFTITTSQFLDTVHGTALSVSFFLSPRTITISFQLRQQHDNQPELD</sequence>
<organism evidence="1 2">
    <name type="scientific">Guyanagaster necrorhizus</name>
    <dbReference type="NCBI Taxonomy" id="856835"/>
    <lineage>
        <taxon>Eukaryota</taxon>
        <taxon>Fungi</taxon>
        <taxon>Dikarya</taxon>
        <taxon>Basidiomycota</taxon>
        <taxon>Agaricomycotina</taxon>
        <taxon>Agaricomycetes</taxon>
        <taxon>Agaricomycetidae</taxon>
        <taxon>Agaricales</taxon>
        <taxon>Marasmiineae</taxon>
        <taxon>Physalacriaceae</taxon>
        <taxon>Guyanagaster</taxon>
    </lineage>
</organism>